<keyword evidence="3" id="KW-0560">Oxidoreductase</keyword>
<sequence length="97" mass="10768">MNWKDIGTRIRDYTYVTVANYKRMSKVGGDLIDWRIMTTGKIAIVTGSNKGIGFAIAKELSKKFDGTVYVTARDEERGKAACSCCSCVQLCGFVLDR</sequence>
<name>A0A8J2K8X6_9HEXA</name>
<gene>
    <name evidence="4" type="ORF">AFUS01_LOCUS20141</name>
</gene>
<feature type="non-terminal residue" evidence="4">
    <location>
        <position position="1"/>
    </location>
</feature>
<accession>A0A8J2K8X6</accession>
<comment type="similarity">
    <text evidence="1">Belongs to the short-chain dehydrogenases/reductases (SDR) family.</text>
</comment>
<evidence type="ECO:0000256" key="3">
    <source>
        <dbReference type="ARBA" id="ARBA00023002"/>
    </source>
</evidence>
<comment type="caution">
    <text evidence="4">The sequence shown here is derived from an EMBL/GenBank/DDBJ whole genome shotgun (WGS) entry which is preliminary data.</text>
</comment>
<protein>
    <submittedName>
        <fullName evidence="4">Uncharacterized protein</fullName>
    </submittedName>
</protein>
<dbReference type="AlphaFoldDB" id="A0A8J2K8X6"/>
<dbReference type="OrthoDB" id="7289984at2759"/>
<dbReference type="Proteomes" id="UP000708208">
    <property type="component" value="Unassembled WGS sequence"/>
</dbReference>
<evidence type="ECO:0000313" key="5">
    <source>
        <dbReference type="Proteomes" id="UP000708208"/>
    </source>
</evidence>
<evidence type="ECO:0000313" key="4">
    <source>
        <dbReference type="EMBL" id="CAG7731559.1"/>
    </source>
</evidence>
<keyword evidence="5" id="KW-1185">Reference proteome</keyword>
<proteinExistence type="inferred from homology"/>
<evidence type="ECO:0000256" key="2">
    <source>
        <dbReference type="ARBA" id="ARBA00022857"/>
    </source>
</evidence>
<dbReference type="GO" id="GO:0004090">
    <property type="term" value="F:carbonyl reductase (NADPH) activity"/>
    <property type="evidence" value="ECO:0007669"/>
    <property type="project" value="TreeGrafter"/>
</dbReference>
<reference evidence="4" key="1">
    <citation type="submission" date="2021-06" db="EMBL/GenBank/DDBJ databases">
        <authorList>
            <person name="Hodson N. C."/>
            <person name="Mongue J. A."/>
            <person name="Jaron S. K."/>
        </authorList>
    </citation>
    <scope>NUCLEOTIDE SEQUENCE</scope>
</reference>
<dbReference type="PANTHER" id="PTHR43963:SF4">
    <property type="entry name" value="CARBONYL REDUCTASE (NADPH)"/>
    <property type="match status" value="1"/>
</dbReference>
<organism evidence="4 5">
    <name type="scientific">Allacma fusca</name>
    <dbReference type="NCBI Taxonomy" id="39272"/>
    <lineage>
        <taxon>Eukaryota</taxon>
        <taxon>Metazoa</taxon>
        <taxon>Ecdysozoa</taxon>
        <taxon>Arthropoda</taxon>
        <taxon>Hexapoda</taxon>
        <taxon>Collembola</taxon>
        <taxon>Symphypleona</taxon>
        <taxon>Sminthuridae</taxon>
        <taxon>Allacma</taxon>
    </lineage>
</organism>
<keyword evidence="2" id="KW-0521">NADP</keyword>
<evidence type="ECO:0000256" key="1">
    <source>
        <dbReference type="ARBA" id="ARBA00006484"/>
    </source>
</evidence>
<dbReference type="PANTHER" id="PTHR43963">
    <property type="entry name" value="CARBONYL REDUCTASE 1-RELATED"/>
    <property type="match status" value="1"/>
</dbReference>
<dbReference type="EMBL" id="CAJVCH010215118">
    <property type="protein sequence ID" value="CAG7731559.1"/>
    <property type="molecule type" value="Genomic_DNA"/>
</dbReference>